<name>A0A2I1IHX2_9MICO</name>
<evidence type="ECO:0000256" key="1">
    <source>
        <dbReference type="SAM" id="MobiDB-lite"/>
    </source>
</evidence>
<feature type="region of interest" description="Disordered" evidence="1">
    <location>
        <begin position="190"/>
        <end position="223"/>
    </location>
</feature>
<feature type="compositionally biased region" description="Gly residues" evidence="1">
    <location>
        <begin position="195"/>
        <end position="210"/>
    </location>
</feature>
<proteinExistence type="predicted"/>
<evidence type="ECO:0000256" key="2">
    <source>
        <dbReference type="SAM" id="Phobius"/>
    </source>
</evidence>
<dbReference type="EMBL" id="PKGO01000003">
    <property type="protein sequence ID" value="PKY70710.1"/>
    <property type="molecule type" value="Genomic_DNA"/>
</dbReference>
<reference evidence="3 4" key="1">
    <citation type="submission" date="2017-12" db="EMBL/GenBank/DDBJ databases">
        <title>Phylogenetic diversity of female urinary microbiome.</title>
        <authorList>
            <person name="Thomas-White K."/>
            <person name="Wolfe A.J."/>
        </authorList>
    </citation>
    <scope>NUCLEOTIDE SEQUENCE [LARGE SCALE GENOMIC DNA]</scope>
    <source>
        <strain evidence="3 4">UMB0426</strain>
    </source>
</reference>
<keyword evidence="2" id="KW-0812">Transmembrane</keyword>
<feature type="transmembrane region" description="Helical" evidence="2">
    <location>
        <begin position="150"/>
        <end position="170"/>
    </location>
</feature>
<feature type="transmembrane region" description="Helical" evidence="2">
    <location>
        <begin position="66"/>
        <end position="84"/>
    </location>
</feature>
<feature type="transmembrane region" description="Helical" evidence="2">
    <location>
        <begin position="12"/>
        <end position="33"/>
    </location>
</feature>
<feature type="transmembrane region" description="Helical" evidence="2">
    <location>
        <begin position="123"/>
        <end position="144"/>
    </location>
</feature>
<dbReference type="AlphaFoldDB" id="A0A2I1IHX2"/>
<feature type="transmembrane region" description="Helical" evidence="2">
    <location>
        <begin position="39"/>
        <end position="59"/>
    </location>
</feature>
<evidence type="ECO:0008006" key="5">
    <source>
        <dbReference type="Google" id="ProtNLM"/>
    </source>
</evidence>
<dbReference type="Pfam" id="PF03729">
    <property type="entry name" value="DUF308"/>
    <property type="match status" value="2"/>
</dbReference>
<dbReference type="InterPro" id="IPR005325">
    <property type="entry name" value="DUF308_memb"/>
</dbReference>
<dbReference type="STRING" id="1176165.GCA_001584405_01437"/>
<gene>
    <name evidence="3" type="ORF">CYJ40_03845</name>
</gene>
<comment type="caution">
    <text evidence="3">The sequence shown here is derived from an EMBL/GenBank/DDBJ whole genome shotgun (WGS) entry which is preliminary data.</text>
</comment>
<sequence>MRKGSTVAVRPINLFLVLQGVFALIASILLVVWPGHSAVVFSYLVGFWFLADAALALFASVRRKSGLALGHTILSALLGILILAAPNALLGFLVVVMSIAAVLFGAGVILVSVLMRSLGVRSWWLGLVLGIAAVFAGFLMPVFPADTITIGMYLAAFLLAIYGVLSLMLARRITTTFRAFRTQNGQAQGWTASGRIGGPGGRGGRNGRGEGPQVIEGEVVDDD</sequence>
<evidence type="ECO:0000313" key="4">
    <source>
        <dbReference type="Proteomes" id="UP000242755"/>
    </source>
</evidence>
<keyword evidence="2" id="KW-0472">Membrane</keyword>
<evidence type="ECO:0000313" key="3">
    <source>
        <dbReference type="EMBL" id="PKY70710.1"/>
    </source>
</evidence>
<protein>
    <recommendedName>
        <fullName evidence="5">Acid-resistance membrane protein</fullName>
    </recommendedName>
</protein>
<feature type="transmembrane region" description="Helical" evidence="2">
    <location>
        <begin position="90"/>
        <end position="111"/>
    </location>
</feature>
<accession>A0A2I1IHX2</accession>
<organism evidence="3 4">
    <name type="scientific">Brevibacterium ravenspurgense</name>
    <dbReference type="NCBI Taxonomy" id="479117"/>
    <lineage>
        <taxon>Bacteria</taxon>
        <taxon>Bacillati</taxon>
        <taxon>Actinomycetota</taxon>
        <taxon>Actinomycetes</taxon>
        <taxon>Micrococcales</taxon>
        <taxon>Brevibacteriaceae</taxon>
        <taxon>Brevibacterium</taxon>
    </lineage>
</organism>
<keyword evidence="2" id="KW-1133">Transmembrane helix</keyword>
<dbReference type="Proteomes" id="UP000242755">
    <property type="component" value="Unassembled WGS sequence"/>
</dbReference>